<proteinExistence type="predicted"/>
<name>A0A8B8FKU6_9HEMI</name>
<dbReference type="PANTHER" id="PTHR46880">
    <property type="entry name" value="RAS-ASSOCIATING DOMAIN-CONTAINING PROTEIN"/>
    <property type="match status" value="1"/>
</dbReference>
<dbReference type="Proteomes" id="UP000694846">
    <property type="component" value="Unplaced"/>
</dbReference>
<sequence length="312" mass="36028">MLGRNAGCFIEKVYSLYHISPKNSNELRECAASLEQQLLTTGKIFTIRWIASSERTLRAVWNNFEALYKHFSYASTGTRRDSKERAKYEGLKNILTSEKSVYNLGILYDSLIELSDLSKQLQKRDMTLPVAHRTIQRSIRVLESMANIITRSQKSRDFEVLSPENWPENIDIQYGDKNIHRLSQLFQIDQVSAVRGFREYKENKILNSDIKPLLTIINSIAISLSECERTLSSMNLIVSPIRSTLTSNHISSLIFIHCVGPPLDNFNPKPFFESWIRKGKRSATESICLKRNKKNLNKESHSYYPIWQCLDT</sequence>
<reference evidence="2" key="1">
    <citation type="submission" date="2025-08" db="UniProtKB">
        <authorList>
            <consortium name="RefSeq"/>
        </authorList>
    </citation>
    <scope>IDENTIFICATION</scope>
    <source>
        <tissue evidence="2">Whole body</tissue>
    </source>
</reference>
<evidence type="ECO:0000313" key="1">
    <source>
        <dbReference type="Proteomes" id="UP000694846"/>
    </source>
</evidence>
<accession>A0A8B8FKU6</accession>
<dbReference type="RefSeq" id="XP_025411534.1">
    <property type="nucleotide sequence ID" value="XM_025555749.1"/>
</dbReference>
<gene>
    <name evidence="2" type="primary">LOC112684304</name>
</gene>
<dbReference type="PANTHER" id="PTHR46880:SF8">
    <property type="entry name" value="E3 SUMO-PROTEIN LIGASE KIAA1586"/>
    <property type="match status" value="1"/>
</dbReference>
<dbReference type="GeneID" id="112684304"/>
<keyword evidence="1" id="KW-1185">Reference proteome</keyword>
<dbReference type="AlphaFoldDB" id="A0A8B8FKU6"/>
<dbReference type="OrthoDB" id="6618088at2759"/>
<organism evidence="1 2">
    <name type="scientific">Sipha flava</name>
    <name type="common">yellow sugarcane aphid</name>
    <dbReference type="NCBI Taxonomy" id="143950"/>
    <lineage>
        <taxon>Eukaryota</taxon>
        <taxon>Metazoa</taxon>
        <taxon>Ecdysozoa</taxon>
        <taxon>Arthropoda</taxon>
        <taxon>Hexapoda</taxon>
        <taxon>Insecta</taxon>
        <taxon>Pterygota</taxon>
        <taxon>Neoptera</taxon>
        <taxon>Paraneoptera</taxon>
        <taxon>Hemiptera</taxon>
        <taxon>Sternorrhyncha</taxon>
        <taxon>Aphidomorpha</taxon>
        <taxon>Aphidoidea</taxon>
        <taxon>Aphididae</taxon>
        <taxon>Sipha</taxon>
    </lineage>
</organism>
<evidence type="ECO:0000313" key="2">
    <source>
        <dbReference type="RefSeq" id="XP_025411534.1"/>
    </source>
</evidence>
<protein>
    <submittedName>
        <fullName evidence="2">E3 SUMO-protein ligase KIAA1586-like</fullName>
    </submittedName>
</protein>